<keyword evidence="4" id="KW-1185">Reference proteome</keyword>
<evidence type="ECO:0000313" key="4">
    <source>
        <dbReference type="Proteomes" id="UP001055247"/>
    </source>
</evidence>
<keyword evidence="1" id="KW-0812">Transmembrane</keyword>
<evidence type="ECO:0000256" key="1">
    <source>
        <dbReference type="SAM" id="Phobius"/>
    </source>
</evidence>
<evidence type="ECO:0000313" key="3">
    <source>
        <dbReference type="EMBL" id="GJD88182.1"/>
    </source>
</evidence>
<feature type="domain" description="IraD/Gp25-like" evidence="2">
    <location>
        <begin position="19"/>
        <end position="97"/>
    </location>
</feature>
<accession>A0AAV4ZJ18</accession>
<dbReference type="SUPFAM" id="SSF160719">
    <property type="entry name" value="gpW/gp25-like"/>
    <property type="match status" value="1"/>
</dbReference>
<dbReference type="RefSeq" id="WP_197430468.1">
    <property type="nucleotide sequence ID" value="NZ_BPQO01000006.1"/>
</dbReference>
<dbReference type="EMBL" id="BPQO01000006">
    <property type="protein sequence ID" value="GJD88182.1"/>
    <property type="molecule type" value="Genomic_DNA"/>
</dbReference>
<reference evidence="3" key="2">
    <citation type="submission" date="2021-08" db="EMBL/GenBank/DDBJ databases">
        <authorList>
            <person name="Tani A."/>
            <person name="Ola A."/>
            <person name="Ogura Y."/>
            <person name="Katsura K."/>
            <person name="Hayashi T."/>
        </authorList>
    </citation>
    <scope>NUCLEOTIDE SEQUENCE</scope>
    <source>
        <strain evidence="3">DSM 16372</strain>
    </source>
</reference>
<reference evidence="3" key="1">
    <citation type="journal article" date="2016" name="Front. Microbiol.">
        <title>Genome Sequence of the Piezophilic, Mesophilic Sulfate-Reducing Bacterium Desulfovibrio indicus J2T.</title>
        <authorList>
            <person name="Cao J."/>
            <person name="Maignien L."/>
            <person name="Shao Z."/>
            <person name="Alain K."/>
            <person name="Jebbar M."/>
        </authorList>
    </citation>
    <scope>NUCLEOTIDE SEQUENCE</scope>
    <source>
        <strain evidence="3">DSM 16372</strain>
    </source>
</reference>
<sequence length="138" mass="15244">MTSYGLNRFTGQPLTGWEHTLQSVDVIFETEIGDMITLRTFGGGLRRLLGRRITPNLLALASAVFALSIVIWEPRLRVVRVRVAPSDEEVRVGTVSFVMQVAYRPNGHLGDLTEEAALRFIGIGVNGDGSLFFDELPI</sequence>
<name>A0AAV4ZJ18_9HYPH</name>
<dbReference type="InterPro" id="IPR007048">
    <property type="entry name" value="IraD/Gp25-like"/>
</dbReference>
<evidence type="ECO:0000259" key="2">
    <source>
        <dbReference type="Pfam" id="PF04965"/>
    </source>
</evidence>
<dbReference type="Pfam" id="PF04965">
    <property type="entry name" value="GPW_gp25"/>
    <property type="match status" value="1"/>
</dbReference>
<keyword evidence="1" id="KW-1133">Transmembrane helix</keyword>
<dbReference type="Gene3D" id="3.10.450.40">
    <property type="match status" value="1"/>
</dbReference>
<dbReference type="AlphaFoldDB" id="A0AAV4ZJ18"/>
<comment type="caution">
    <text evidence="3">The sequence shown here is derived from an EMBL/GenBank/DDBJ whole genome shotgun (WGS) entry which is preliminary data.</text>
</comment>
<keyword evidence="1" id="KW-0472">Membrane</keyword>
<protein>
    <recommendedName>
        <fullName evidence="2">IraD/Gp25-like domain-containing protein</fullName>
    </recommendedName>
</protein>
<gene>
    <name evidence="3" type="ORF">BHAOGJBA_1695</name>
</gene>
<proteinExistence type="predicted"/>
<feature type="transmembrane region" description="Helical" evidence="1">
    <location>
        <begin position="53"/>
        <end position="72"/>
    </location>
</feature>
<dbReference type="Proteomes" id="UP001055247">
    <property type="component" value="Unassembled WGS sequence"/>
</dbReference>
<organism evidence="3 4">
    <name type="scientific">Methylobacterium hispanicum</name>
    <dbReference type="NCBI Taxonomy" id="270350"/>
    <lineage>
        <taxon>Bacteria</taxon>
        <taxon>Pseudomonadati</taxon>
        <taxon>Pseudomonadota</taxon>
        <taxon>Alphaproteobacteria</taxon>
        <taxon>Hyphomicrobiales</taxon>
        <taxon>Methylobacteriaceae</taxon>
        <taxon>Methylobacterium</taxon>
    </lineage>
</organism>